<dbReference type="PANTHER" id="PTHR10353:SF169">
    <property type="entry name" value="BETA-GLUCOSIDASE 11-LIKE"/>
    <property type="match status" value="1"/>
</dbReference>
<comment type="similarity">
    <text evidence="1 2">Belongs to the glycosyl hydrolase 1 family.</text>
</comment>
<evidence type="ECO:0000313" key="4">
    <source>
        <dbReference type="EMBL" id="KAJ8543293.1"/>
    </source>
</evidence>
<dbReference type="InterPro" id="IPR017853">
    <property type="entry name" value="GH"/>
</dbReference>
<evidence type="ECO:0000256" key="3">
    <source>
        <dbReference type="SAM" id="SignalP"/>
    </source>
</evidence>
<feature type="chain" id="PRO_5040229018" evidence="3">
    <location>
        <begin position="23"/>
        <end position="66"/>
    </location>
</feature>
<accession>A0A9Q1LV93</accession>
<reference evidence="5" key="1">
    <citation type="journal article" date="2023" name="Proc. Natl. Acad. Sci. U.S.A.">
        <title>Genomic and structural basis for evolution of tropane alkaloid biosynthesis.</title>
        <authorList>
            <person name="Wanga Y.-J."/>
            <person name="Taina T."/>
            <person name="Yua J.-Y."/>
            <person name="Lia J."/>
            <person name="Xua B."/>
            <person name="Chenc J."/>
            <person name="D'Auriad J.C."/>
            <person name="Huanga J.-P."/>
            <person name="Huanga S.-X."/>
        </authorList>
    </citation>
    <scope>NUCLEOTIDE SEQUENCE [LARGE SCALE GENOMIC DNA]</scope>
    <source>
        <strain evidence="5">cv. KIB-2019</strain>
    </source>
</reference>
<sequence length="66" mass="7269">MERRLAFGTLLLMLEFGDRVLHWTTINEANILAVGGYDNGLIPPKRCSPPFGFNCTGVRSAGFRGN</sequence>
<dbReference type="SUPFAM" id="SSF51445">
    <property type="entry name" value="(Trans)glycosidases"/>
    <property type="match status" value="1"/>
</dbReference>
<dbReference type="PANTHER" id="PTHR10353">
    <property type="entry name" value="GLYCOSYL HYDROLASE"/>
    <property type="match status" value="1"/>
</dbReference>
<evidence type="ECO:0000256" key="2">
    <source>
        <dbReference type="RuleBase" id="RU003690"/>
    </source>
</evidence>
<organism evidence="4 5">
    <name type="scientific">Anisodus acutangulus</name>
    <dbReference type="NCBI Taxonomy" id="402998"/>
    <lineage>
        <taxon>Eukaryota</taxon>
        <taxon>Viridiplantae</taxon>
        <taxon>Streptophyta</taxon>
        <taxon>Embryophyta</taxon>
        <taxon>Tracheophyta</taxon>
        <taxon>Spermatophyta</taxon>
        <taxon>Magnoliopsida</taxon>
        <taxon>eudicotyledons</taxon>
        <taxon>Gunneridae</taxon>
        <taxon>Pentapetalae</taxon>
        <taxon>asterids</taxon>
        <taxon>lamiids</taxon>
        <taxon>Solanales</taxon>
        <taxon>Solanaceae</taxon>
        <taxon>Solanoideae</taxon>
        <taxon>Hyoscyameae</taxon>
        <taxon>Anisodus</taxon>
    </lineage>
</organism>
<keyword evidence="3" id="KW-0732">Signal</keyword>
<evidence type="ECO:0000313" key="5">
    <source>
        <dbReference type="Proteomes" id="UP001152561"/>
    </source>
</evidence>
<dbReference type="OrthoDB" id="65569at2759"/>
<evidence type="ECO:0000256" key="1">
    <source>
        <dbReference type="ARBA" id="ARBA00010838"/>
    </source>
</evidence>
<feature type="signal peptide" evidence="3">
    <location>
        <begin position="1"/>
        <end position="22"/>
    </location>
</feature>
<name>A0A9Q1LV93_9SOLA</name>
<keyword evidence="5" id="KW-1185">Reference proteome</keyword>
<gene>
    <name evidence="4" type="ORF">K7X08_005816</name>
</gene>
<dbReference type="Gene3D" id="3.20.20.80">
    <property type="entry name" value="Glycosidases"/>
    <property type="match status" value="1"/>
</dbReference>
<comment type="caution">
    <text evidence="4">The sequence shown here is derived from an EMBL/GenBank/DDBJ whole genome shotgun (WGS) entry which is preliminary data.</text>
</comment>
<dbReference type="GO" id="GO:0005975">
    <property type="term" value="P:carbohydrate metabolic process"/>
    <property type="evidence" value="ECO:0007669"/>
    <property type="project" value="InterPro"/>
</dbReference>
<dbReference type="AlphaFoldDB" id="A0A9Q1LV93"/>
<dbReference type="Proteomes" id="UP001152561">
    <property type="component" value="Unassembled WGS sequence"/>
</dbReference>
<protein>
    <submittedName>
        <fullName evidence="4">Uncharacterized protein</fullName>
    </submittedName>
</protein>
<proteinExistence type="inferred from homology"/>
<dbReference type="GO" id="GO:0008422">
    <property type="term" value="F:beta-glucosidase activity"/>
    <property type="evidence" value="ECO:0007669"/>
    <property type="project" value="TreeGrafter"/>
</dbReference>
<dbReference type="EMBL" id="JAJAGQ010000014">
    <property type="protein sequence ID" value="KAJ8543293.1"/>
    <property type="molecule type" value="Genomic_DNA"/>
</dbReference>
<dbReference type="InterPro" id="IPR001360">
    <property type="entry name" value="Glyco_hydro_1"/>
</dbReference>